<comment type="caution">
    <text evidence="1">The sequence shown here is derived from an EMBL/GenBank/DDBJ whole genome shotgun (WGS) entry which is preliminary data.</text>
</comment>
<dbReference type="Proteomes" id="UP000485058">
    <property type="component" value="Unassembled WGS sequence"/>
</dbReference>
<evidence type="ECO:0000313" key="1">
    <source>
        <dbReference type="EMBL" id="GFH07765.1"/>
    </source>
</evidence>
<evidence type="ECO:0000313" key="2">
    <source>
        <dbReference type="Proteomes" id="UP000485058"/>
    </source>
</evidence>
<proteinExistence type="predicted"/>
<name>A0A699YEJ1_HAELA</name>
<sequence>MWQSVALVQCKSRRKCTSFELINLTNRSTALVSSQICSGWHVAFVWVLKSRAALGDCASDATSDRVSKARGILGYPISATPNSRTPTMNIISSFSSSSGVSKRMAPSSQHQHWYRNAHCKIVVRGPVYVPKLHIAKSLVCDVQMWGAPVRQWVTNS</sequence>
<dbReference type="EMBL" id="BLLF01000114">
    <property type="protein sequence ID" value="GFH07765.1"/>
    <property type="molecule type" value="Genomic_DNA"/>
</dbReference>
<accession>A0A699YEJ1</accession>
<dbReference type="AlphaFoldDB" id="A0A699YEJ1"/>
<gene>
    <name evidence="1" type="ORF">HaLaN_02614</name>
</gene>
<keyword evidence="2" id="KW-1185">Reference proteome</keyword>
<organism evidence="1 2">
    <name type="scientific">Haematococcus lacustris</name>
    <name type="common">Green alga</name>
    <name type="synonym">Haematococcus pluvialis</name>
    <dbReference type="NCBI Taxonomy" id="44745"/>
    <lineage>
        <taxon>Eukaryota</taxon>
        <taxon>Viridiplantae</taxon>
        <taxon>Chlorophyta</taxon>
        <taxon>core chlorophytes</taxon>
        <taxon>Chlorophyceae</taxon>
        <taxon>CS clade</taxon>
        <taxon>Chlamydomonadales</taxon>
        <taxon>Haematococcaceae</taxon>
        <taxon>Haematococcus</taxon>
    </lineage>
</organism>
<protein>
    <submittedName>
        <fullName evidence="1">Uncharacterized protein</fullName>
    </submittedName>
</protein>
<reference evidence="1 2" key="1">
    <citation type="submission" date="2020-02" db="EMBL/GenBank/DDBJ databases">
        <title>Draft genome sequence of Haematococcus lacustris strain NIES-144.</title>
        <authorList>
            <person name="Morimoto D."/>
            <person name="Nakagawa S."/>
            <person name="Yoshida T."/>
            <person name="Sawayama S."/>
        </authorList>
    </citation>
    <scope>NUCLEOTIDE SEQUENCE [LARGE SCALE GENOMIC DNA]</scope>
    <source>
        <strain evidence="1 2">NIES-144</strain>
    </source>
</reference>